<evidence type="ECO:0000256" key="7">
    <source>
        <dbReference type="SAM" id="Phobius"/>
    </source>
</evidence>
<evidence type="ECO:0000256" key="2">
    <source>
        <dbReference type="ARBA" id="ARBA00022475"/>
    </source>
</evidence>
<feature type="domain" description="ABC3 transporter permease C-terminal" evidence="8">
    <location>
        <begin position="241"/>
        <end position="326"/>
    </location>
</feature>
<keyword evidence="2" id="KW-1003">Cell membrane</keyword>
<accession>A0ABY7C2V9</accession>
<feature type="transmembrane region" description="Helical" evidence="7">
    <location>
        <begin position="280"/>
        <end position="306"/>
    </location>
</feature>
<keyword evidence="4 7" id="KW-1133">Transmembrane helix</keyword>
<protein>
    <submittedName>
        <fullName evidence="9">FtsX-like permease family protein</fullName>
    </submittedName>
</protein>
<evidence type="ECO:0000256" key="1">
    <source>
        <dbReference type="ARBA" id="ARBA00004651"/>
    </source>
</evidence>
<dbReference type="EMBL" id="CP114029">
    <property type="protein sequence ID" value="WAP70368.1"/>
    <property type="molecule type" value="Genomic_DNA"/>
</dbReference>
<sequence>MRKNIRFPISEELAQWQGVDRVVPRRQTPVRMTNKRAEDVTYLAMGLHDGDPEYQLLDFLAGSTFSPGATGLEIIVTADLLQDFFATGGLADATLNYADFLDRKLTMQVPRFGPDGTNLGEIPVQLSIKGVIYSGEGGRQIYLPNRTLVVFDEVTKDRTNRETLPINNNGSEWVIAPAELEARSNVPWEDKLQVYAVNVRDVVSLIKRISEHGYRARSDIFKYKWALDIRDIAWRIFVPLLILIIGAVALTIFANIFISSKMREREFALWRILGMRRGDLALLQVLASIIAIIVGSLAGLVLSYFVVSRSRAYLVDQYPDDGFSEIFAPIGPFFPYIVAGGSIHRHNCLFDPGKKGRDSRSSEGSPIMIRFFKIFEHAVVGWLIILLSSVSVHSQEYNCGRIDITMPHESEWELIIVQPTEPIILTPYDPVSNTISDPEYREYEPTKRLLLVHDKRAIGLFEYEVRESYESASISVEYGRLSEPLPGGLRYYLAAHLLADDRLSAVSRLDCGSDERNVSIPRAAGDSKSFNSSISELLEDQKLRGSEGPIVEEMVEAPPSPETIIKDGTLIEAPHMGRSSSRKALPHPTPRPIPAGSPDTKKSETAAEACGVANGELQRFSLRYDIPENLTILYAGLLKDIDISNQPIYDYLSTSGDLFPTHYFADIPRSAPRLMTLDNLPVRNAYTVEEVSGIWPIEMPTETVLKPSLKVNIHTPENEHNRLWFSETNRRVRHRNSRCLR</sequence>
<evidence type="ECO:0000256" key="5">
    <source>
        <dbReference type="ARBA" id="ARBA00023136"/>
    </source>
</evidence>
<evidence type="ECO:0000256" key="4">
    <source>
        <dbReference type="ARBA" id="ARBA00022989"/>
    </source>
</evidence>
<feature type="transmembrane region" description="Helical" evidence="7">
    <location>
        <begin position="236"/>
        <end position="259"/>
    </location>
</feature>
<name>A0ABY7C2V9_9HYPH</name>
<keyword evidence="10" id="KW-1185">Reference proteome</keyword>
<keyword evidence="5 7" id="KW-0472">Membrane</keyword>
<evidence type="ECO:0000313" key="10">
    <source>
        <dbReference type="Proteomes" id="UP001164020"/>
    </source>
</evidence>
<gene>
    <name evidence="9" type="ORF">OH818_10020</name>
</gene>
<comment type="subcellular location">
    <subcellularLocation>
        <location evidence="1">Cell membrane</location>
        <topology evidence="1">Multi-pass membrane protein</topology>
    </subcellularLocation>
</comment>
<proteinExistence type="predicted"/>
<evidence type="ECO:0000313" key="9">
    <source>
        <dbReference type="EMBL" id="WAP70368.1"/>
    </source>
</evidence>
<dbReference type="Pfam" id="PF02687">
    <property type="entry name" value="FtsX"/>
    <property type="match status" value="1"/>
</dbReference>
<dbReference type="InterPro" id="IPR003838">
    <property type="entry name" value="ABC3_permease_C"/>
</dbReference>
<evidence type="ECO:0000256" key="6">
    <source>
        <dbReference type="SAM" id="MobiDB-lite"/>
    </source>
</evidence>
<dbReference type="Proteomes" id="UP001164020">
    <property type="component" value="Chromosome"/>
</dbReference>
<organism evidence="9 10">
    <name type="scientific">Jiella pelagia</name>
    <dbReference type="NCBI Taxonomy" id="2986949"/>
    <lineage>
        <taxon>Bacteria</taxon>
        <taxon>Pseudomonadati</taxon>
        <taxon>Pseudomonadota</taxon>
        <taxon>Alphaproteobacteria</taxon>
        <taxon>Hyphomicrobiales</taxon>
        <taxon>Aurantimonadaceae</taxon>
        <taxon>Jiella</taxon>
    </lineage>
</organism>
<keyword evidence="3 7" id="KW-0812">Transmembrane</keyword>
<evidence type="ECO:0000259" key="8">
    <source>
        <dbReference type="Pfam" id="PF02687"/>
    </source>
</evidence>
<feature type="region of interest" description="Disordered" evidence="6">
    <location>
        <begin position="577"/>
        <end position="602"/>
    </location>
</feature>
<reference evidence="9" key="1">
    <citation type="submission" date="2022-12" db="EMBL/GenBank/DDBJ databases">
        <title>Jiella pelagia sp. nov., isolated from phosphonate enriched culture of Northwest Pacific surface seawater.</title>
        <authorList>
            <person name="Shin D.Y."/>
            <person name="Hwang C.Y."/>
        </authorList>
    </citation>
    <scope>NUCLEOTIDE SEQUENCE</scope>
    <source>
        <strain evidence="9">HL-NP1</strain>
    </source>
</reference>
<dbReference type="RefSeq" id="WP_268882852.1">
    <property type="nucleotide sequence ID" value="NZ_CP114029.1"/>
</dbReference>
<evidence type="ECO:0000256" key="3">
    <source>
        <dbReference type="ARBA" id="ARBA00022692"/>
    </source>
</evidence>